<dbReference type="EMBL" id="CP046400">
    <property type="protein sequence ID" value="QGY39537.1"/>
    <property type="molecule type" value="Genomic_DNA"/>
</dbReference>
<dbReference type="KEGG" id="psel:GM415_05195"/>
<dbReference type="AlphaFoldDB" id="A0A6I6JHH3"/>
<name>A0A6I6JHH3_9BACT</name>
<dbReference type="RefSeq" id="WP_158946763.1">
    <property type="nucleotide sequence ID" value="NZ_CP046400.1"/>
</dbReference>
<sequence>MRAFLTLILCATLASVYFYNTNWFQSTFLYNRFYQPIYDAPFDATKRGEKVSIPLKYTYQTCYDLALTVPDKNVFHHSMVGPGRLAYRFVSGGKLLGNGLSFPPDRHQLGLRRNTSLIPVMLFDLPFPGQSSELVLELEVVEPFEFLAPYKDNIKCRITPDYDPKVNRCIGEALRINQ</sequence>
<proteinExistence type="predicted"/>
<reference evidence="1 2" key="1">
    <citation type="submission" date="2019-11" db="EMBL/GenBank/DDBJ databases">
        <authorList>
            <person name="Zheng R.K."/>
            <person name="Sun C.M."/>
        </authorList>
    </citation>
    <scope>NUCLEOTIDE SEQUENCE [LARGE SCALE GENOMIC DNA]</scope>
    <source>
        <strain evidence="1 2">SRB007</strain>
    </source>
</reference>
<evidence type="ECO:0000313" key="2">
    <source>
        <dbReference type="Proteomes" id="UP000428328"/>
    </source>
</evidence>
<protein>
    <submittedName>
        <fullName evidence="1">Uncharacterized protein</fullName>
    </submittedName>
</protein>
<gene>
    <name evidence="1" type="ORF">GM415_05195</name>
</gene>
<organism evidence="1 2">
    <name type="scientific">Pseudodesulfovibrio cashew</name>
    <dbReference type="NCBI Taxonomy" id="2678688"/>
    <lineage>
        <taxon>Bacteria</taxon>
        <taxon>Pseudomonadati</taxon>
        <taxon>Thermodesulfobacteriota</taxon>
        <taxon>Desulfovibrionia</taxon>
        <taxon>Desulfovibrionales</taxon>
        <taxon>Desulfovibrionaceae</taxon>
    </lineage>
</organism>
<keyword evidence="2" id="KW-1185">Reference proteome</keyword>
<dbReference type="Proteomes" id="UP000428328">
    <property type="component" value="Chromosome"/>
</dbReference>
<evidence type="ECO:0000313" key="1">
    <source>
        <dbReference type="EMBL" id="QGY39537.1"/>
    </source>
</evidence>
<accession>A0A6I6JHH3</accession>